<dbReference type="InterPro" id="IPR051323">
    <property type="entry name" value="AtsK-like"/>
</dbReference>
<accession>A0A2S6ZKZ7</accession>
<evidence type="ECO:0000256" key="1">
    <source>
        <dbReference type="ARBA" id="ARBA00005896"/>
    </source>
</evidence>
<dbReference type="EMBL" id="MIGX01000005">
    <property type="protein sequence ID" value="PPT92849.1"/>
    <property type="molecule type" value="Genomic_DNA"/>
</dbReference>
<dbReference type="GO" id="GO:0046872">
    <property type="term" value="F:metal ion binding"/>
    <property type="evidence" value="ECO:0007669"/>
    <property type="project" value="UniProtKB-KW"/>
</dbReference>
<evidence type="ECO:0000256" key="3">
    <source>
        <dbReference type="ARBA" id="ARBA00022964"/>
    </source>
</evidence>
<name>A0A2S6ZKZ7_9XANT</name>
<keyword evidence="3" id="KW-0223">Dioxygenase</keyword>
<dbReference type="Proteomes" id="UP000239898">
    <property type="component" value="Unassembled WGS sequence"/>
</dbReference>
<reference evidence="7 8" key="1">
    <citation type="submission" date="2016-08" db="EMBL/GenBank/DDBJ databases">
        <title>Evolution of the type three secretion system and type three effector repertoires in Xanthomonas.</title>
        <authorList>
            <person name="Merda D."/>
            <person name="Briand M."/>
            <person name="Bosis E."/>
            <person name="Rousseau C."/>
            <person name="Portier P."/>
            <person name="Jacques M.-A."/>
            <person name="Fischer-Le Saux M."/>
        </authorList>
    </citation>
    <scope>NUCLEOTIDE SEQUENCE [LARGE SCALE GENOMIC DNA]</scope>
    <source>
        <strain evidence="7 8">CFBP 4691</strain>
    </source>
</reference>
<dbReference type="PANTHER" id="PTHR30468:SF1">
    <property type="entry name" value="ALPHA-KETOGLUTARATE-DEPENDENT SULFONATE DIOXYGENASE"/>
    <property type="match status" value="1"/>
</dbReference>
<comment type="similarity">
    <text evidence="1">Belongs to the TfdA dioxygenase family.</text>
</comment>
<dbReference type="Gene3D" id="3.60.130.10">
    <property type="entry name" value="Clavaminate synthase-like"/>
    <property type="match status" value="1"/>
</dbReference>
<evidence type="ECO:0000259" key="6">
    <source>
        <dbReference type="Pfam" id="PF02668"/>
    </source>
</evidence>
<keyword evidence="5" id="KW-0408">Iron</keyword>
<evidence type="ECO:0000313" key="8">
    <source>
        <dbReference type="Proteomes" id="UP000239898"/>
    </source>
</evidence>
<sequence length="284" mass="31368">MSRSDSSSVPFEIVPLGRFGAEIFGIDLSRPFDEAAVAGLRRALVDHQILIVRGQRLPPADQLRLARCFGEPEPGIARRPESHQVSGHPNVLYLSNKPGSPTVDYGVAWHSDGLAYARVPHGITMLHCIACPSGVGATLFANQFLAYEAMSPGFRNLLKDLYWYLPPIPFSEVPPGRGLAQPIVRAHPVTGRRFVFCAPGTRQLRGLSRQESEGILKTVYACQVRETVIYRHDWCELDVVLWENCGLLHNRADVVDFGRQGLRAMHRVATSGNFAAIECEAAED</sequence>
<feature type="domain" description="TauD/TfdA-like" evidence="6">
    <location>
        <begin position="13"/>
        <end position="267"/>
    </location>
</feature>
<proteinExistence type="inferred from homology"/>
<gene>
    <name evidence="7" type="ORF">XthCFBP4691_02420</name>
</gene>
<evidence type="ECO:0000256" key="2">
    <source>
        <dbReference type="ARBA" id="ARBA00022723"/>
    </source>
</evidence>
<dbReference type="PANTHER" id="PTHR30468">
    <property type="entry name" value="ALPHA-KETOGLUTARATE-DEPENDENT SULFONATE DIOXYGENASE"/>
    <property type="match status" value="1"/>
</dbReference>
<evidence type="ECO:0000256" key="4">
    <source>
        <dbReference type="ARBA" id="ARBA00023002"/>
    </source>
</evidence>
<comment type="caution">
    <text evidence="7">The sequence shown here is derived from an EMBL/GenBank/DDBJ whole genome shotgun (WGS) entry which is preliminary data.</text>
</comment>
<dbReference type="InterPro" id="IPR042098">
    <property type="entry name" value="TauD-like_sf"/>
</dbReference>
<dbReference type="SUPFAM" id="SSF51197">
    <property type="entry name" value="Clavaminate synthase-like"/>
    <property type="match status" value="1"/>
</dbReference>
<keyword evidence="8" id="KW-1185">Reference proteome</keyword>
<organism evidence="7 8">
    <name type="scientific">Xanthomonas theicola</name>
    <dbReference type="NCBI Taxonomy" id="56464"/>
    <lineage>
        <taxon>Bacteria</taxon>
        <taxon>Pseudomonadati</taxon>
        <taxon>Pseudomonadota</taxon>
        <taxon>Gammaproteobacteria</taxon>
        <taxon>Lysobacterales</taxon>
        <taxon>Lysobacteraceae</taxon>
        <taxon>Xanthomonas</taxon>
    </lineage>
</organism>
<dbReference type="AlphaFoldDB" id="A0A2S6ZKZ7"/>
<evidence type="ECO:0000256" key="5">
    <source>
        <dbReference type="ARBA" id="ARBA00023004"/>
    </source>
</evidence>
<dbReference type="GO" id="GO:0005737">
    <property type="term" value="C:cytoplasm"/>
    <property type="evidence" value="ECO:0007669"/>
    <property type="project" value="TreeGrafter"/>
</dbReference>
<evidence type="ECO:0000313" key="7">
    <source>
        <dbReference type="EMBL" id="PPT92849.1"/>
    </source>
</evidence>
<protein>
    <recommendedName>
        <fullName evidence="6">TauD/TfdA-like domain-containing protein</fullName>
    </recommendedName>
</protein>
<dbReference type="Pfam" id="PF02668">
    <property type="entry name" value="TauD"/>
    <property type="match status" value="1"/>
</dbReference>
<keyword evidence="2" id="KW-0479">Metal-binding</keyword>
<dbReference type="InterPro" id="IPR003819">
    <property type="entry name" value="TauD/TfdA-like"/>
</dbReference>
<keyword evidence="4" id="KW-0560">Oxidoreductase</keyword>
<dbReference type="GO" id="GO:0016706">
    <property type="term" value="F:2-oxoglutarate-dependent dioxygenase activity"/>
    <property type="evidence" value="ECO:0007669"/>
    <property type="project" value="UniProtKB-ARBA"/>
</dbReference>